<dbReference type="eggNOG" id="COG4623">
    <property type="taxonomic scope" value="Bacteria"/>
</dbReference>
<comment type="subcellular location">
    <subcellularLocation>
        <location evidence="1">Cell outer membrane</location>
        <topology evidence="1">Peripheral membrane protein</topology>
    </subcellularLocation>
</comment>
<dbReference type="CDD" id="cd13403">
    <property type="entry name" value="MLTF-like"/>
    <property type="match status" value="1"/>
</dbReference>
<dbReference type="Gene3D" id="1.10.530.10">
    <property type="match status" value="1"/>
</dbReference>
<dbReference type="InterPro" id="IPR001638">
    <property type="entry name" value="Solute-binding_3/MltF_N"/>
</dbReference>
<dbReference type="PANTHER" id="PTHR35936:SF32">
    <property type="entry name" value="MEMBRANE-BOUND LYTIC MUREIN TRANSGLYCOSYLASE F"/>
    <property type="match status" value="1"/>
</dbReference>
<keyword evidence="5" id="KW-1133">Transmembrane helix</keyword>
<dbReference type="GO" id="GO:0009279">
    <property type="term" value="C:cell outer membrane"/>
    <property type="evidence" value="ECO:0007669"/>
    <property type="project" value="UniProtKB-SubCell"/>
</dbReference>
<evidence type="ECO:0000259" key="6">
    <source>
        <dbReference type="SMART" id="SM00062"/>
    </source>
</evidence>
<evidence type="ECO:0000256" key="2">
    <source>
        <dbReference type="ARBA" id="ARBA00010333"/>
    </source>
</evidence>
<dbReference type="Pfam" id="PF00497">
    <property type="entry name" value="SBP_bac_3"/>
    <property type="match status" value="2"/>
</dbReference>
<dbReference type="PANTHER" id="PTHR35936">
    <property type="entry name" value="MEMBRANE-BOUND LYTIC MUREIN TRANSGLYCOSYLASE F"/>
    <property type="match status" value="1"/>
</dbReference>
<dbReference type="SUPFAM" id="SSF53955">
    <property type="entry name" value="Lysozyme-like"/>
    <property type="match status" value="1"/>
</dbReference>
<evidence type="ECO:0000256" key="4">
    <source>
        <dbReference type="ARBA" id="ARBA00023237"/>
    </source>
</evidence>
<keyword evidence="4" id="KW-0998">Cell outer membrane</keyword>
<dbReference type="Pfam" id="PF01464">
    <property type="entry name" value="SLT"/>
    <property type="match status" value="1"/>
</dbReference>
<keyword evidence="5" id="KW-0472">Membrane</keyword>
<gene>
    <name evidence="7" type="ORF">GP2143_08839</name>
</gene>
<reference evidence="7 8" key="1">
    <citation type="journal article" date="2010" name="J. Bacteriol.">
        <title>Genome sequence of the oligotrophic marine Gammaproteobacterium HTCC2143, isolated from the Oregon Coast.</title>
        <authorList>
            <person name="Oh H.M."/>
            <person name="Kang I."/>
            <person name="Ferriera S."/>
            <person name="Giovannoni S.J."/>
            <person name="Cho J.C."/>
        </authorList>
    </citation>
    <scope>NUCLEOTIDE SEQUENCE [LARGE SCALE GENOMIC DNA]</scope>
    <source>
        <strain evidence="7 8">HTCC2143</strain>
    </source>
</reference>
<name>A0YCX5_9GAMM</name>
<feature type="domain" description="Solute-binding protein family 3/N-terminal" evidence="6">
    <location>
        <begin position="80"/>
        <end position="299"/>
    </location>
</feature>
<keyword evidence="5" id="KW-0812">Transmembrane</keyword>
<dbReference type="AlphaFoldDB" id="A0YCX5"/>
<dbReference type="InterPro" id="IPR008258">
    <property type="entry name" value="Transglycosylase_SLT_dom_1"/>
</dbReference>
<dbReference type="eggNOG" id="COG0834">
    <property type="taxonomic scope" value="Bacteria"/>
</dbReference>
<proteinExistence type="inferred from homology"/>
<keyword evidence="8" id="KW-1185">Reference proteome</keyword>
<organism evidence="7 8">
    <name type="scientific">marine gamma proteobacterium HTCC2143</name>
    <dbReference type="NCBI Taxonomy" id="247633"/>
    <lineage>
        <taxon>Bacteria</taxon>
        <taxon>Pseudomonadati</taxon>
        <taxon>Pseudomonadota</taxon>
        <taxon>Gammaproteobacteria</taxon>
        <taxon>Cellvibrionales</taxon>
        <taxon>Spongiibacteraceae</taxon>
        <taxon>BD1-7 clade</taxon>
    </lineage>
</organism>
<feature type="transmembrane region" description="Helical" evidence="5">
    <location>
        <begin position="21"/>
        <end position="42"/>
    </location>
</feature>
<dbReference type="OrthoDB" id="9815002at2"/>
<evidence type="ECO:0000313" key="8">
    <source>
        <dbReference type="Proteomes" id="UP000004931"/>
    </source>
</evidence>
<dbReference type="InterPro" id="IPR023346">
    <property type="entry name" value="Lysozyme-like_dom_sf"/>
</dbReference>
<evidence type="ECO:0000256" key="3">
    <source>
        <dbReference type="ARBA" id="ARBA00022729"/>
    </source>
</evidence>
<protein>
    <submittedName>
        <fullName evidence="7">Transglycosylase, SLT family protein</fullName>
    </submittedName>
</protein>
<evidence type="ECO:0000256" key="1">
    <source>
        <dbReference type="ARBA" id="ARBA00004339"/>
    </source>
</evidence>
<dbReference type="STRING" id="247633.GP2143_08839"/>
<comment type="similarity">
    <text evidence="2">Belongs to the bacterial solute-binding protein 3 family.</text>
</comment>
<accession>A0YCX5</accession>
<dbReference type="Proteomes" id="UP000004931">
    <property type="component" value="Unassembled WGS sequence"/>
</dbReference>
<keyword evidence="3" id="KW-0732">Signal</keyword>
<evidence type="ECO:0000313" key="7">
    <source>
        <dbReference type="EMBL" id="EAW31644.1"/>
    </source>
</evidence>
<comment type="caution">
    <text evidence="7">The sequence shown here is derived from an EMBL/GenBank/DDBJ whole genome shotgun (WGS) entry which is preliminary data.</text>
</comment>
<sequence length="752" mass="85409">MKINRNFDRLSQTLCLTAKALFMLVTKHYPLLFATVIGLILAGCSGDFNDRTAEKEAAVVEKSKSYVELGDIDSIGKRGELRVLIHSNDDDFLPRNGRPQEIDQAMLQRFADEQGLAMTTVAIENFDELIPRLLDGKGDIIAANLTVTDKRANRVGFSLPLDLVTEHLVSSKQYPLTALSQLSDRVIAVQQEKTFWDTAEKLKVDFPGLKIKMLPGEMSNDEIFDYISESDQYLTLADSNVISTLKTYRDDLIVSGPLAQKKPTAWAVRPNNTELLAQLNQFIQIEKLIRPKKENRTNDWQEIKKRKHLRVALRNNSASYFLWRGKLLGFDYELIKAFAEKNELLIDVIVPPSHEKLIDYVRSGKADIAAGFLSITDGRKQDNVVFSNPYHYASELIVEKKEQGKNMAIDDLSGRTIHVRRSSNYWKTIKQLQKQVAVNLVATPENEETEEAIAKVASGEYDLTVADNHILDIELTWRKDVHSAMVLGAPLHQGWAVRESNPALLKALNQFITKEYRGLFYNMTYKKYFTAPKGVAKLKKGQLAFSDRGKLSPYDDIVKKFATKYNFDWRLLVAQMYQESHFNPKAESWAGAIGLFQVMPKTAKELGYENLQNPKIGIEAGVKYLHWSRQRFPDTLTVTDRLWFTLAAYNAGAGHVHDARRLAKQQGFNPNLWFDNVEKAMLLLSQRKYASKARHGYVRGQEPVSYVRAIRDRFNAYVQLTEKRVAELNSSPTAVNAERDGLDPIRVSIALN</sequence>
<dbReference type="CDD" id="cd01009">
    <property type="entry name" value="PBP2_YfhD_N"/>
    <property type="match status" value="2"/>
</dbReference>
<dbReference type="SUPFAM" id="SSF53850">
    <property type="entry name" value="Periplasmic binding protein-like II"/>
    <property type="match status" value="2"/>
</dbReference>
<dbReference type="SMART" id="SM00062">
    <property type="entry name" value="PBPb"/>
    <property type="match status" value="2"/>
</dbReference>
<feature type="domain" description="Solute-binding protein family 3/N-terminal" evidence="6">
    <location>
        <begin position="308"/>
        <end position="532"/>
    </location>
</feature>
<dbReference type="Gene3D" id="3.40.190.10">
    <property type="entry name" value="Periplasmic binding protein-like II"/>
    <property type="match status" value="4"/>
</dbReference>
<evidence type="ECO:0000256" key="5">
    <source>
        <dbReference type="SAM" id="Phobius"/>
    </source>
</evidence>
<dbReference type="EMBL" id="AAVT01000003">
    <property type="protein sequence ID" value="EAW31644.1"/>
    <property type="molecule type" value="Genomic_DNA"/>
</dbReference>